<dbReference type="AlphaFoldDB" id="A0A8S2D287"/>
<proteinExistence type="predicted"/>
<name>A0A8S2D287_9BILA</name>
<dbReference type="Proteomes" id="UP000682733">
    <property type="component" value="Unassembled WGS sequence"/>
</dbReference>
<dbReference type="EMBL" id="CAJNOK010001666">
    <property type="protein sequence ID" value="CAF0823904.1"/>
    <property type="molecule type" value="Genomic_DNA"/>
</dbReference>
<evidence type="ECO:0000313" key="3">
    <source>
        <dbReference type="EMBL" id="CAF3608288.1"/>
    </source>
</evidence>
<comment type="caution">
    <text evidence="2">The sequence shown here is derived from an EMBL/GenBank/DDBJ whole genome shotgun (WGS) entry which is preliminary data.</text>
</comment>
<evidence type="ECO:0000256" key="1">
    <source>
        <dbReference type="SAM" id="MobiDB-lite"/>
    </source>
</evidence>
<dbReference type="EMBL" id="CAJOBA010001666">
    <property type="protein sequence ID" value="CAF3608288.1"/>
    <property type="molecule type" value="Genomic_DNA"/>
</dbReference>
<gene>
    <name evidence="2" type="ORF">OVA965_LOCUS5791</name>
    <name evidence="3" type="ORF">TMI583_LOCUS5788</name>
</gene>
<protein>
    <submittedName>
        <fullName evidence="2">Uncharacterized protein</fullName>
    </submittedName>
</protein>
<dbReference type="Proteomes" id="UP000677228">
    <property type="component" value="Unassembled WGS sequence"/>
</dbReference>
<organism evidence="2 4">
    <name type="scientific">Didymodactylos carnosus</name>
    <dbReference type="NCBI Taxonomy" id="1234261"/>
    <lineage>
        <taxon>Eukaryota</taxon>
        <taxon>Metazoa</taxon>
        <taxon>Spiralia</taxon>
        <taxon>Gnathifera</taxon>
        <taxon>Rotifera</taxon>
        <taxon>Eurotatoria</taxon>
        <taxon>Bdelloidea</taxon>
        <taxon>Philodinida</taxon>
        <taxon>Philodinidae</taxon>
        <taxon>Didymodactylos</taxon>
    </lineage>
</organism>
<evidence type="ECO:0000313" key="4">
    <source>
        <dbReference type="Proteomes" id="UP000677228"/>
    </source>
</evidence>
<evidence type="ECO:0000313" key="2">
    <source>
        <dbReference type="EMBL" id="CAF0823904.1"/>
    </source>
</evidence>
<accession>A0A8S2D287</accession>
<sequence length="444" mass="50582">MLISNCFNIARRYYSTWRENELIEPVLLTKGVRGLCLAKERYAAHIGVPTSQIFHNVFQLRSFKFGDFKETPHFPADLEVYEHHNQCVVLLSTAYVHQKTKQVKFIHTTGTTIGQNTILSCAHGVAQYLSEDLTPLNNQELDFMSYTKMYDTELRLNLFSGVLGNLSVESIDHANDIAILKSKIKFKSFMNVMTSFDDKSINDINSMHYIGYIHRNTPVGVQDYLGKVIQSKSMLDSNFGTTEEFPDLIGYSKNGLKAEESLENIIGRSVIAHTTRKRLNELYNGDLCGLDPKNPKEIKKNGWRMVNKETKLSKRQRDLMKHPTEPYKSLTGAMHVEHIYRGSRRQTLSEYLDDQQSKDGSESYCDTDLDGLYVDPLDSRYTSSEAGEEDEEEGFSKTNSQSITAVITPAIMQSAISSNVAIMEEQRIEKKKLKNKIKTLLKKP</sequence>
<reference evidence="2" key="1">
    <citation type="submission" date="2021-02" db="EMBL/GenBank/DDBJ databases">
        <authorList>
            <person name="Nowell W R."/>
        </authorList>
    </citation>
    <scope>NUCLEOTIDE SEQUENCE</scope>
</reference>
<feature type="region of interest" description="Disordered" evidence="1">
    <location>
        <begin position="351"/>
        <end position="401"/>
    </location>
</feature>